<dbReference type="GO" id="GO:0005634">
    <property type="term" value="C:nucleus"/>
    <property type="evidence" value="ECO:0007669"/>
    <property type="project" value="InterPro"/>
</dbReference>
<dbReference type="PANTHER" id="PTHR46386">
    <property type="entry name" value="NUCLEAR BODY PROTEIN SP140"/>
    <property type="match status" value="1"/>
</dbReference>
<sequence>MFAMVQNKELFCEIFFNYFKENKVEIATAITKLFPFLDGLRDRSFITDKIYADSQQASRNLVPIARVVYHVLGHLEKVFDWSLLQALFSKVNLKEYPGLIPIYRSFENGNNSPLSLWCLPPLFVHLLNKYW</sequence>
<dbReference type="PROSITE" id="PS51414">
    <property type="entry name" value="HSR"/>
    <property type="match status" value="1"/>
</dbReference>
<dbReference type="EMBL" id="JAATJV010227400">
    <property type="protein sequence ID" value="MBZ3874366.1"/>
    <property type="molecule type" value="Genomic_DNA"/>
</dbReference>
<comment type="caution">
    <text evidence="2">The sequence shown here is derived from an EMBL/GenBank/DDBJ whole genome shotgun (WGS) entry which is preliminary data.</text>
</comment>
<feature type="domain" description="HSR" evidence="1">
    <location>
        <begin position="1"/>
        <end position="111"/>
    </location>
</feature>
<evidence type="ECO:0000313" key="2">
    <source>
        <dbReference type="EMBL" id="MBZ3874366.1"/>
    </source>
</evidence>
<organism evidence="2 3">
    <name type="scientific">Sciurus carolinensis</name>
    <name type="common">Eastern gray squirrel</name>
    <dbReference type="NCBI Taxonomy" id="30640"/>
    <lineage>
        <taxon>Eukaryota</taxon>
        <taxon>Metazoa</taxon>
        <taxon>Chordata</taxon>
        <taxon>Craniata</taxon>
        <taxon>Vertebrata</taxon>
        <taxon>Euteleostomi</taxon>
        <taxon>Mammalia</taxon>
        <taxon>Eutheria</taxon>
        <taxon>Euarchontoglires</taxon>
        <taxon>Glires</taxon>
        <taxon>Rodentia</taxon>
        <taxon>Sciuromorpha</taxon>
        <taxon>Sciuridae</taxon>
        <taxon>Sciurinae</taxon>
        <taxon>Sciurini</taxon>
        <taxon>Sciurus</taxon>
    </lineage>
</organism>
<protein>
    <submittedName>
        <fullName evidence="2">Nuclear body protein SP140</fullName>
    </submittedName>
</protein>
<dbReference type="InterPro" id="IPR043563">
    <property type="entry name" value="Sp110/Sp140/Sp140L-like"/>
</dbReference>
<dbReference type="AlphaFoldDB" id="A0AA41SVK5"/>
<dbReference type="Pfam" id="PF03172">
    <property type="entry name" value="HSR"/>
    <property type="match status" value="1"/>
</dbReference>
<accession>A0AA41SVK5</accession>
<dbReference type="GO" id="GO:0000981">
    <property type="term" value="F:DNA-binding transcription factor activity, RNA polymerase II-specific"/>
    <property type="evidence" value="ECO:0007669"/>
    <property type="project" value="TreeGrafter"/>
</dbReference>
<dbReference type="Proteomes" id="UP001166674">
    <property type="component" value="Unassembled WGS sequence"/>
</dbReference>
<proteinExistence type="predicted"/>
<evidence type="ECO:0000313" key="3">
    <source>
        <dbReference type="Proteomes" id="UP001166674"/>
    </source>
</evidence>
<dbReference type="InterPro" id="IPR004865">
    <property type="entry name" value="HSR_dom"/>
</dbReference>
<reference evidence="2" key="1">
    <citation type="submission" date="2020-03" db="EMBL/GenBank/DDBJ databases">
        <title>Studies in the Genomics of Life Span.</title>
        <authorList>
            <person name="Glass D."/>
        </authorList>
    </citation>
    <scope>NUCLEOTIDE SEQUENCE</scope>
    <source>
        <strain evidence="2">SUZIE</strain>
        <tissue evidence="2">Muscle</tissue>
    </source>
</reference>
<dbReference type="PANTHER" id="PTHR46386:SF13">
    <property type="entry name" value="RIKEN CDNA A630001G21 GENE"/>
    <property type="match status" value="1"/>
</dbReference>
<evidence type="ECO:0000259" key="1">
    <source>
        <dbReference type="PROSITE" id="PS51414"/>
    </source>
</evidence>
<keyword evidence="3" id="KW-1185">Reference proteome</keyword>
<name>A0AA41SVK5_SCICA</name>
<gene>
    <name evidence="2" type="ORF">SUZIE_127580</name>
</gene>